<feature type="region of interest" description="Disordered" evidence="1">
    <location>
        <begin position="1"/>
        <end position="21"/>
    </location>
</feature>
<evidence type="ECO:0000256" key="1">
    <source>
        <dbReference type="SAM" id="MobiDB-lite"/>
    </source>
</evidence>
<sequence>MLPIEISPIPQRRSKHSSLQRNERIRADEFQTVLASAGSECDLPAKALQGWHVAPESTFSPGPDTTTEAELPGYMDNIVAGCVGNCLDLRGTNHVVDSDLSSFGTAVRCASGILQADDADAVLIVGVNAVAAPELADVWSRQLGTSVRPFEASVFLVARRAADITDTHQIQPRSIGGAQRKNRVAPGGLRLVLGLDDSSDPAVHRAHVASALCSGQGHGPNLIHANSSSGNITAKE</sequence>
<reference evidence="4 5" key="1">
    <citation type="submission" date="2018-12" db="EMBL/GenBank/DDBJ databases">
        <authorList>
            <consortium name="Pathogen Informatics"/>
        </authorList>
    </citation>
    <scope>NUCLEOTIDE SEQUENCE [LARGE SCALE GENOMIC DNA]</scope>
    <source>
        <strain evidence="4 5">NCTC12967</strain>
    </source>
</reference>
<dbReference type="Pfam" id="PF00109">
    <property type="entry name" value="ketoacyl-synt"/>
    <property type="match status" value="1"/>
</dbReference>
<evidence type="ECO:0000313" key="5">
    <source>
        <dbReference type="Proteomes" id="UP000273044"/>
    </source>
</evidence>
<reference evidence="3" key="2">
    <citation type="submission" date="2021-03" db="EMBL/GenBank/DDBJ databases">
        <title>Human Oral Microbial Genomes.</title>
        <authorList>
            <person name="Johnston C.D."/>
            <person name="Chen T."/>
            <person name="Dewhirst F.E."/>
        </authorList>
    </citation>
    <scope>NUCLEOTIDE SEQUENCE</scope>
    <source>
        <strain evidence="3">F0714</strain>
    </source>
</reference>
<dbReference type="Proteomes" id="UP000677180">
    <property type="component" value="Chromosome"/>
</dbReference>
<organism evidence="4 5">
    <name type="scientific">Arachnia propionica</name>
    <dbReference type="NCBI Taxonomy" id="1750"/>
    <lineage>
        <taxon>Bacteria</taxon>
        <taxon>Bacillati</taxon>
        <taxon>Actinomycetota</taxon>
        <taxon>Actinomycetes</taxon>
        <taxon>Propionibacteriales</taxon>
        <taxon>Propionibacteriaceae</taxon>
        <taxon>Arachnia</taxon>
    </lineage>
</organism>
<proteinExistence type="predicted"/>
<evidence type="ECO:0000259" key="2">
    <source>
        <dbReference type="Pfam" id="PF00109"/>
    </source>
</evidence>
<feature type="domain" description="Beta-ketoacyl synthase-like N-terminal" evidence="2">
    <location>
        <begin position="71"/>
        <end position="143"/>
    </location>
</feature>
<accession>A0A3N4D9I3</accession>
<dbReference type="SUPFAM" id="SSF53901">
    <property type="entry name" value="Thiolase-like"/>
    <property type="match status" value="1"/>
</dbReference>
<dbReference type="Gene3D" id="3.40.47.10">
    <property type="match status" value="1"/>
</dbReference>
<protein>
    <submittedName>
        <fullName evidence="4">Beta-ketoacyl synthase, N-terminal domain</fullName>
    </submittedName>
</protein>
<dbReference type="Proteomes" id="UP000273044">
    <property type="component" value="Chromosome"/>
</dbReference>
<evidence type="ECO:0000313" key="4">
    <source>
        <dbReference type="EMBL" id="VEH69457.1"/>
    </source>
</evidence>
<dbReference type="GeneID" id="64406210"/>
<name>A0A3N4D9I3_9ACTN</name>
<evidence type="ECO:0000313" key="3">
    <source>
        <dbReference type="EMBL" id="QUC10493.1"/>
    </source>
</evidence>
<dbReference type="RefSeq" id="WP_041696213.1">
    <property type="nucleotide sequence ID" value="NZ_CAURRE010000005.1"/>
</dbReference>
<dbReference type="EMBL" id="LR134406">
    <property type="protein sequence ID" value="VEH69457.1"/>
    <property type="molecule type" value="Genomic_DNA"/>
</dbReference>
<gene>
    <name evidence="3" type="ORF">J5A53_12000</name>
    <name evidence="4" type="ORF">NCTC12967_00726</name>
</gene>
<dbReference type="EMBL" id="CP072385">
    <property type="protein sequence ID" value="QUC10493.1"/>
    <property type="molecule type" value="Genomic_DNA"/>
</dbReference>
<dbReference type="InterPro" id="IPR016039">
    <property type="entry name" value="Thiolase-like"/>
</dbReference>
<dbReference type="InterPro" id="IPR014030">
    <property type="entry name" value="Ketoacyl_synth_N"/>
</dbReference>
<dbReference type="AlphaFoldDB" id="A0A3N4D9I3"/>
<keyword evidence="5" id="KW-1185">Reference proteome</keyword>
<dbReference type="OrthoDB" id="3676637at2"/>
<dbReference type="GO" id="GO:0016746">
    <property type="term" value="F:acyltransferase activity"/>
    <property type="evidence" value="ECO:0007669"/>
    <property type="project" value="InterPro"/>
</dbReference>